<protein>
    <submittedName>
        <fullName evidence="2">Uncharacterized protein</fullName>
    </submittedName>
</protein>
<feature type="compositionally biased region" description="Basic residues" evidence="1">
    <location>
        <begin position="64"/>
        <end position="78"/>
    </location>
</feature>
<feature type="region of interest" description="Disordered" evidence="1">
    <location>
        <begin position="20"/>
        <end position="40"/>
    </location>
</feature>
<feature type="region of interest" description="Disordered" evidence="1">
    <location>
        <begin position="54"/>
        <end position="78"/>
    </location>
</feature>
<evidence type="ECO:0000256" key="1">
    <source>
        <dbReference type="SAM" id="MobiDB-lite"/>
    </source>
</evidence>
<reference evidence="2 3" key="1">
    <citation type="journal article" name="Sci. Rep.">
        <title>Genome-scale phylogenetic analyses confirm Olpidium as the closest living zoosporic fungus to the non-flagellated, terrestrial fungi.</title>
        <authorList>
            <person name="Chang Y."/>
            <person name="Rochon D."/>
            <person name="Sekimoto S."/>
            <person name="Wang Y."/>
            <person name="Chovatia M."/>
            <person name="Sandor L."/>
            <person name="Salamov A."/>
            <person name="Grigoriev I.V."/>
            <person name="Stajich J.E."/>
            <person name="Spatafora J.W."/>
        </authorList>
    </citation>
    <scope>NUCLEOTIDE SEQUENCE [LARGE SCALE GENOMIC DNA]</scope>
    <source>
        <strain evidence="2">S191</strain>
    </source>
</reference>
<gene>
    <name evidence="2" type="ORF">BJ554DRAFT_7999</name>
</gene>
<dbReference type="AlphaFoldDB" id="A0A8H7ZVM8"/>
<keyword evidence="3" id="KW-1185">Reference proteome</keyword>
<evidence type="ECO:0000313" key="2">
    <source>
        <dbReference type="EMBL" id="KAG5460009.1"/>
    </source>
</evidence>
<accession>A0A8H7ZVM8</accession>
<evidence type="ECO:0000313" key="3">
    <source>
        <dbReference type="Proteomes" id="UP000673691"/>
    </source>
</evidence>
<feature type="compositionally biased region" description="Polar residues" evidence="1">
    <location>
        <begin position="20"/>
        <end position="37"/>
    </location>
</feature>
<feature type="compositionally biased region" description="Basic and acidic residues" evidence="1">
    <location>
        <begin position="54"/>
        <end position="63"/>
    </location>
</feature>
<dbReference type="Proteomes" id="UP000673691">
    <property type="component" value="Unassembled WGS sequence"/>
</dbReference>
<organism evidence="2 3">
    <name type="scientific">Olpidium bornovanus</name>
    <dbReference type="NCBI Taxonomy" id="278681"/>
    <lineage>
        <taxon>Eukaryota</taxon>
        <taxon>Fungi</taxon>
        <taxon>Fungi incertae sedis</taxon>
        <taxon>Olpidiomycota</taxon>
        <taxon>Olpidiomycotina</taxon>
        <taxon>Olpidiomycetes</taxon>
        <taxon>Olpidiales</taxon>
        <taxon>Olpidiaceae</taxon>
        <taxon>Olpidium</taxon>
    </lineage>
</organism>
<comment type="caution">
    <text evidence="2">The sequence shown here is derived from an EMBL/GenBank/DDBJ whole genome shotgun (WGS) entry which is preliminary data.</text>
</comment>
<proteinExistence type="predicted"/>
<sequence length="139" mass="16235">MSVIHRPRWQDGLQTYGKCQQTGHSEMSAHGTGQSQRYKQRKIQRLSYVANYERDGLEEQRPRDRNRKRRKFQNRAARRPFEIQTRETLFLRAAPEFRGTTKNTAIPIVSRYAAAERAVVRKPTAEIGVKYWISVSASL</sequence>
<name>A0A8H7ZVM8_9FUNG</name>
<dbReference type="EMBL" id="JAEFCI010005925">
    <property type="protein sequence ID" value="KAG5460009.1"/>
    <property type="molecule type" value="Genomic_DNA"/>
</dbReference>